<evidence type="ECO:0000256" key="6">
    <source>
        <dbReference type="ARBA" id="ARBA00022989"/>
    </source>
</evidence>
<evidence type="ECO:0000256" key="2">
    <source>
        <dbReference type="ARBA" id="ARBA00004502"/>
    </source>
</evidence>
<organism evidence="11 12">
    <name type="scientific">Lolium multiflorum</name>
    <name type="common">Italian ryegrass</name>
    <name type="synonym">Lolium perenne subsp. multiflorum</name>
    <dbReference type="NCBI Taxonomy" id="4521"/>
    <lineage>
        <taxon>Eukaryota</taxon>
        <taxon>Viridiplantae</taxon>
        <taxon>Streptophyta</taxon>
        <taxon>Embryophyta</taxon>
        <taxon>Tracheophyta</taxon>
        <taxon>Spermatophyta</taxon>
        <taxon>Magnoliopsida</taxon>
        <taxon>Liliopsida</taxon>
        <taxon>Poales</taxon>
        <taxon>Poaceae</taxon>
        <taxon>BOP clade</taxon>
        <taxon>Pooideae</taxon>
        <taxon>Poodae</taxon>
        <taxon>Poeae</taxon>
        <taxon>Poeae Chloroplast Group 2 (Poeae type)</taxon>
        <taxon>Loliodinae</taxon>
        <taxon>Loliinae</taxon>
        <taxon>Lolium</taxon>
    </lineage>
</organism>
<evidence type="ECO:0000256" key="7">
    <source>
        <dbReference type="ARBA" id="ARBA00022990"/>
    </source>
</evidence>
<dbReference type="Proteomes" id="UP001231189">
    <property type="component" value="Unassembled WGS sequence"/>
</dbReference>
<dbReference type="EMBL" id="JAUUTY010000007">
    <property type="protein sequence ID" value="KAK1606093.1"/>
    <property type="molecule type" value="Genomic_DNA"/>
</dbReference>
<evidence type="ECO:0000256" key="10">
    <source>
        <dbReference type="SAM" id="Phobius"/>
    </source>
</evidence>
<keyword evidence="7" id="KW-0007">Acetylation</keyword>
<reference evidence="11" key="1">
    <citation type="submission" date="2023-07" db="EMBL/GenBank/DDBJ databases">
        <title>A chromosome-level genome assembly of Lolium multiflorum.</title>
        <authorList>
            <person name="Chen Y."/>
            <person name="Copetti D."/>
            <person name="Kolliker R."/>
            <person name="Studer B."/>
        </authorList>
    </citation>
    <scope>NUCLEOTIDE SEQUENCE</scope>
    <source>
        <strain evidence="11">02402/16</strain>
        <tissue evidence="11">Leaf</tissue>
    </source>
</reference>
<comment type="subcellular location">
    <subcellularLocation>
        <location evidence="2">Lipid droplet</location>
    </subcellularLocation>
    <subcellularLocation>
        <location evidence="1">Membrane</location>
        <topology evidence="1">Multi-pass membrane protein</topology>
    </subcellularLocation>
</comment>
<evidence type="ECO:0000256" key="8">
    <source>
        <dbReference type="ARBA" id="ARBA00023136"/>
    </source>
</evidence>
<sequence length="177" mass="17598">MYTATASPRANHRQQQYQPLRHIEGLTLRSALRSNPQASALAVAALLVPLGGALLGLSGLVLLGTLSGVALAVPLVVIFSPVLVPAALGAALAVAGLVAAGALGVSGLSTLVWIAGYVRRGGARGDTGAVSGMVAKPLDSGKRHVEEGAPPTFVGHRLRDSGAGGLSSKAKDVASAS</sequence>
<dbReference type="GO" id="GO:0010344">
    <property type="term" value="P:seed oilbody biogenesis"/>
    <property type="evidence" value="ECO:0007669"/>
    <property type="project" value="TreeGrafter"/>
</dbReference>
<evidence type="ECO:0000313" key="12">
    <source>
        <dbReference type="Proteomes" id="UP001231189"/>
    </source>
</evidence>
<comment type="caution">
    <text evidence="11">The sequence shown here is derived from an EMBL/GenBank/DDBJ whole genome shotgun (WGS) entry which is preliminary data.</text>
</comment>
<keyword evidence="5 10" id="KW-0812">Transmembrane</keyword>
<accession>A0AAD8VIK6</accession>
<evidence type="ECO:0000256" key="4">
    <source>
        <dbReference type="ARBA" id="ARBA00022677"/>
    </source>
</evidence>
<evidence type="ECO:0000256" key="1">
    <source>
        <dbReference type="ARBA" id="ARBA00004141"/>
    </source>
</evidence>
<feature type="transmembrane region" description="Helical" evidence="10">
    <location>
        <begin position="38"/>
        <end position="62"/>
    </location>
</feature>
<evidence type="ECO:0008006" key="13">
    <source>
        <dbReference type="Google" id="ProtNLM"/>
    </source>
</evidence>
<feature type="transmembrane region" description="Helical" evidence="10">
    <location>
        <begin position="69"/>
        <end position="88"/>
    </location>
</feature>
<evidence type="ECO:0000256" key="3">
    <source>
        <dbReference type="ARBA" id="ARBA00010858"/>
    </source>
</evidence>
<dbReference type="AlphaFoldDB" id="A0AAD8VIK6"/>
<dbReference type="Pfam" id="PF01277">
    <property type="entry name" value="Oleosin"/>
    <property type="match status" value="1"/>
</dbReference>
<dbReference type="GO" id="GO:0016020">
    <property type="term" value="C:membrane"/>
    <property type="evidence" value="ECO:0007669"/>
    <property type="project" value="UniProtKB-SubCell"/>
</dbReference>
<proteinExistence type="inferred from homology"/>
<name>A0AAD8VIK6_LOLMU</name>
<gene>
    <name evidence="11" type="ORF">QYE76_029766</name>
</gene>
<protein>
    <recommendedName>
        <fullName evidence="13">Oleosin</fullName>
    </recommendedName>
</protein>
<evidence type="ECO:0000256" key="5">
    <source>
        <dbReference type="ARBA" id="ARBA00022692"/>
    </source>
</evidence>
<dbReference type="GO" id="GO:0019915">
    <property type="term" value="P:lipid storage"/>
    <property type="evidence" value="ECO:0007669"/>
    <property type="project" value="TreeGrafter"/>
</dbReference>
<comment type="similarity">
    <text evidence="3">Belongs to the oleosin family.</text>
</comment>
<feature type="region of interest" description="Disordered" evidence="9">
    <location>
        <begin position="141"/>
        <end position="177"/>
    </location>
</feature>
<keyword evidence="12" id="KW-1185">Reference proteome</keyword>
<dbReference type="PANTHER" id="PTHR33203">
    <property type="entry name" value="OLEOSIN"/>
    <property type="match status" value="1"/>
</dbReference>
<feature type="transmembrane region" description="Helical" evidence="10">
    <location>
        <begin position="94"/>
        <end position="115"/>
    </location>
</feature>
<keyword evidence="8 10" id="KW-0472">Membrane</keyword>
<keyword evidence="4" id="KW-0551">Lipid droplet</keyword>
<dbReference type="PANTHER" id="PTHR33203:SF56">
    <property type="entry name" value="OS06G0473800 PROTEIN"/>
    <property type="match status" value="1"/>
</dbReference>
<keyword evidence="6 10" id="KW-1133">Transmembrane helix</keyword>
<dbReference type="GO" id="GO:0012511">
    <property type="term" value="C:monolayer-surrounded lipid storage body"/>
    <property type="evidence" value="ECO:0007669"/>
    <property type="project" value="InterPro"/>
</dbReference>
<evidence type="ECO:0000256" key="9">
    <source>
        <dbReference type="SAM" id="MobiDB-lite"/>
    </source>
</evidence>
<evidence type="ECO:0000313" key="11">
    <source>
        <dbReference type="EMBL" id="KAK1606093.1"/>
    </source>
</evidence>
<dbReference type="GO" id="GO:0050826">
    <property type="term" value="P:response to freezing"/>
    <property type="evidence" value="ECO:0007669"/>
    <property type="project" value="TreeGrafter"/>
</dbReference>
<dbReference type="InterPro" id="IPR000136">
    <property type="entry name" value="Oleosin"/>
</dbReference>